<evidence type="ECO:0000313" key="3">
    <source>
        <dbReference type="EMBL" id="CAG9334898.1"/>
    </source>
</evidence>
<reference evidence="3" key="1">
    <citation type="submission" date="2021-09" db="EMBL/GenBank/DDBJ databases">
        <authorList>
            <consortium name="AG Swart"/>
            <person name="Singh M."/>
            <person name="Singh A."/>
            <person name="Seah K."/>
            <person name="Emmerich C."/>
        </authorList>
    </citation>
    <scope>NUCLEOTIDE SEQUENCE</scope>
    <source>
        <strain evidence="3">ATCC30299</strain>
    </source>
</reference>
<dbReference type="PROSITE" id="PS51420">
    <property type="entry name" value="RHO"/>
    <property type="match status" value="1"/>
</dbReference>
<dbReference type="SUPFAM" id="SSF52540">
    <property type="entry name" value="P-loop containing nucleoside triphosphate hydrolases"/>
    <property type="match status" value="1"/>
</dbReference>
<comment type="caution">
    <text evidence="3">The sequence shown here is derived from an EMBL/GenBank/DDBJ whole genome shotgun (WGS) entry which is preliminary data.</text>
</comment>
<evidence type="ECO:0000256" key="2">
    <source>
        <dbReference type="SAM" id="MobiDB-lite"/>
    </source>
</evidence>
<protein>
    <submittedName>
        <fullName evidence="3">Uncharacterized protein</fullName>
    </submittedName>
</protein>
<keyword evidence="1" id="KW-0547">Nucleotide-binding</keyword>
<organism evidence="3 4">
    <name type="scientific">Blepharisma stoltei</name>
    <dbReference type="NCBI Taxonomy" id="1481888"/>
    <lineage>
        <taxon>Eukaryota</taxon>
        <taxon>Sar</taxon>
        <taxon>Alveolata</taxon>
        <taxon>Ciliophora</taxon>
        <taxon>Postciliodesmatophora</taxon>
        <taxon>Heterotrichea</taxon>
        <taxon>Heterotrichida</taxon>
        <taxon>Blepharismidae</taxon>
        <taxon>Blepharisma</taxon>
    </lineage>
</organism>
<dbReference type="SMART" id="SM00174">
    <property type="entry name" value="RHO"/>
    <property type="match status" value="1"/>
</dbReference>
<dbReference type="PANTHER" id="PTHR47978">
    <property type="match status" value="1"/>
</dbReference>
<dbReference type="Proteomes" id="UP001162131">
    <property type="component" value="Unassembled WGS sequence"/>
</dbReference>
<dbReference type="InterPro" id="IPR027417">
    <property type="entry name" value="P-loop_NTPase"/>
</dbReference>
<gene>
    <name evidence="3" type="ORF">BSTOLATCC_MIC62482</name>
</gene>
<dbReference type="SMART" id="SM00173">
    <property type="entry name" value="RAS"/>
    <property type="match status" value="1"/>
</dbReference>
<proteinExistence type="predicted"/>
<dbReference type="CDD" id="cd01860">
    <property type="entry name" value="Rab5_related"/>
    <property type="match status" value="1"/>
</dbReference>
<dbReference type="InterPro" id="IPR001806">
    <property type="entry name" value="Small_GTPase"/>
</dbReference>
<dbReference type="Gene3D" id="3.40.50.300">
    <property type="entry name" value="P-loop containing nucleotide triphosphate hydrolases"/>
    <property type="match status" value="1"/>
</dbReference>
<dbReference type="NCBIfam" id="TIGR00231">
    <property type="entry name" value="small_GTP"/>
    <property type="match status" value="1"/>
</dbReference>
<dbReference type="GO" id="GO:0005525">
    <property type="term" value="F:GTP binding"/>
    <property type="evidence" value="ECO:0007669"/>
    <property type="project" value="InterPro"/>
</dbReference>
<accession>A0AAU9K525</accession>
<dbReference type="Pfam" id="PF00071">
    <property type="entry name" value="Ras"/>
    <property type="match status" value="1"/>
</dbReference>
<name>A0AAU9K525_9CILI</name>
<dbReference type="InterPro" id="IPR005225">
    <property type="entry name" value="Small_GTP-bd"/>
</dbReference>
<dbReference type="PROSITE" id="PS51419">
    <property type="entry name" value="RAB"/>
    <property type="match status" value="1"/>
</dbReference>
<dbReference type="FunFam" id="3.40.50.300:FF:000808">
    <property type="entry name" value="Small GTP-binding protein, putative"/>
    <property type="match status" value="1"/>
</dbReference>
<sequence length="202" mass="22424">MQSGQAQIKVVLLGDSGVGKSSLVLRFVADNFKIDSDSTVGASYMGKSLQFNDKTIKFNIWDTAGQERYHSLAKMYYRDAQAAIITYDITKRESFEGLKRYYRELQEFGPKDIVINIAGNKEDLVETEAVPPEEAKEFASSIGAIYRKTSAKTNYGVEQMFRDIAAKVLPDVSAPQSTPKRNTVVLDKSLSPTKKKDGGKCC</sequence>
<dbReference type="SMART" id="SM00175">
    <property type="entry name" value="RAB"/>
    <property type="match status" value="1"/>
</dbReference>
<evidence type="ECO:0000256" key="1">
    <source>
        <dbReference type="ARBA" id="ARBA00022741"/>
    </source>
</evidence>
<dbReference type="AlphaFoldDB" id="A0AAU9K525"/>
<keyword evidence="4" id="KW-1185">Reference proteome</keyword>
<dbReference type="GO" id="GO:0003924">
    <property type="term" value="F:GTPase activity"/>
    <property type="evidence" value="ECO:0007669"/>
    <property type="project" value="InterPro"/>
</dbReference>
<feature type="region of interest" description="Disordered" evidence="2">
    <location>
        <begin position="172"/>
        <end position="202"/>
    </location>
</feature>
<dbReference type="EMBL" id="CAJZBQ010000060">
    <property type="protein sequence ID" value="CAG9334898.1"/>
    <property type="molecule type" value="Genomic_DNA"/>
</dbReference>
<dbReference type="PRINTS" id="PR00449">
    <property type="entry name" value="RASTRNSFRMNG"/>
</dbReference>
<dbReference type="SMART" id="SM00176">
    <property type="entry name" value="RAN"/>
    <property type="match status" value="1"/>
</dbReference>
<dbReference type="PROSITE" id="PS51421">
    <property type="entry name" value="RAS"/>
    <property type="match status" value="1"/>
</dbReference>
<evidence type="ECO:0000313" key="4">
    <source>
        <dbReference type="Proteomes" id="UP001162131"/>
    </source>
</evidence>